<dbReference type="EMBL" id="BFAD01000005">
    <property type="protein sequence ID" value="GBE83641.1"/>
    <property type="molecule type" value="Genomic_DNA"/>
</dbReference>
<evidence type="ECO:0000256" key="1">
    <source>
        <dbReference type="ARBA" id="ARBA00022722"/>
    </source>
</evidence>
<feature type="domain" description="3'-5' exonuclease" evidence="4">
    <location>
        <begin position="165"/>
        <end position="345"/>
    </location>
</feature>
<dbReference type="PANTHER" id="PTHR13620:SF104">
    <property type="entry name" value="EXONUCLEASE 3'-5' DOMAIN-CONTAINING PROTEIN 2"/>
    <property type="match status" value="1"/>
</dbReference>
<dbReference type="InterPro" id="IPR002562">
    <property type="entry name" value="3'-5'_exonuclease_dom"/>
</dbReference>
<dbReference type="OrthoDB" id="1920326at2759"/>
<dbReference type="InterPro" id="IPR036397">
    <property type="entry name" value="RNaseH_sf"/>
</dbReference>
<dbReference type="RefSeq" id="XP_027614554.1">
    <property type="nucleotide sequence ID" value="XM_027758753.1"/>
</dbReference>
<dbReference type="InParanoid" id="A0A401GN24"/>
<dbReference type="SUPFAM" id="SSF53098">
    <property type="entry name" value="Ribonuclease H-like"/>
    <property type="match status" value="1"/>
</dbReference>
<dbReference type="GO" id="GO:0005737">
    <property type="term" value="C:cytoplasm"/>
    <property type="evidence" value="ECO:0007669"/>
    <property type="project" value="TreeGrafter"/>
</dbReference>
<dbReference type="PANTHER" id="PTHR13620">
    <property type="entry name" value="3-5 EXONUCLEASE"/>
    <property type="match status" value="1"/>
</dbReference>
<dbReference type="InterPro" id="IPR051132">
    <property type="entry name" value="3-5_Exonuclease_domain"/>
</dbReference>
<keyword evidence="2" id="KW-0378">Hydrolase</keyword>
<sequence>MALHALKESKIPGTICRLSPPSSPSRRVSQAVTRPAFKPKLLAALDAELSTVLGTQAAPSKRNTNASNMQSANANSRAVSKPIHPFFITTGEALPSEIPDFAPTPKTTILKSNGKSVPAKAAAASEKLQDASRSEVWAKTVAAAEQVNPVLPLFSYTDYNPGPAVVYTRHEEEANDLVQTLKGPLGFDLEWRVFMRRNMPITERRTALVQLADERMILLVHVSAMNRFPQKVKEVIESRTFVKTGANIRNDGQKLFRDFGIKAAGLVELGAFAHQADPAFHTVYKRSIVSLIRMVEMYTNKTLDKGKVRTGNWEAIPLTQNQITYAANDAHCALMVYKRLLAIAAERKIDLVPSTYTCSVTCNSSNSTVSSAASTAADVAVSTSSSAKTSSTAQTVSRTSSSSSTYSFSRPLGYVTDVREPPRPQHMRAYNLWHNSNMPLQTICETLRSKENPLAQSTVISYVVWALQADPALPFSLERLKAFVQLEAGSWRRHRDWILHVDSRKH</sequence>
<proteinExistence type="predicted"/>
<protein>
    <recommendedName>
        <fullName evidence="4">3'-5' exonuclease domain-containing protein</fullName>
    </recommendedName>
</protein>
<evidence type="ECO:0000256" key="2">
    <source>
        <dbReference type="ARBA" id="ARBA00022801"/>
    </source>
</evidence>
<evidence type="ECO:0000256" key="3">
    <source>
        <dbReference type="SAM" id="MobiDB-lite"/>
    </source>
</evidence>
<dbReference type="GO" id="GO:0006139">
    <property type="term" value="P:nucleobase-containing compound metabolic process"/>
    <property type="evidence" value="ECO:0007669"/>
    <property type="project" value="InterPro"/>
</dbReference>
<keyword evidence="1" id="KW-0540">Nuclease</keyword>
<keyword evidence="6" id="KW-1185">Reference proteome</keyword>
<accession>A0A401GN24</accession>
<dbReference type="GeneID" id="38780558"/>
<dbReference type="Proteomes" id="UP000287166">
    <property type="component" value="Unassembled WGS sequence"/>
</dbReference>
<dbReference type="InterPro" id="IPR012337">
    <property type="entry name" value="RNaseH-like_sf"/>
</dbReference>
<evidence type="ECO:0000259" key="4">
    <source>
        <dbReference type="SMART" id="SM00474"/>
    </source>
</evidence>
<dbReference type="STRING" id="139825.A0A401GN24"/>
<feature type="compositionally biased region" description="Low complexity" evidence="3">
    <location>
        <begin position="63"/>
        <end position="76"/>
    </location>
</feature>
<dbReference type="Gene3D" id="3.30.420.10">
    <property type="entry name" value="Ribonuclease H-like superfamily/Ribonuclease H"/>
    <property type="match status" value="1"/>
</dbReference>
<gene>
    <name evidence="5" type="ORF">SCP_0506960</name>
</gene>
<dbReference type="CDD" id="cd06141">
    <property type="entry name" value="WRN_exo"/>
    <property type="match status" value="1"/>
</dbReference>
<reference evidence="5 6" key="1">
    <citation type="journal article" date="2018" name="Sci. Rep.">
        <title>Genome sequence of the cauliflower mushroom Sparassis crispa (Hanabiratake) and its association with beneficial usage.</title>
        <authorList>
            <person name="Kiyama R."/>
            <person name="Furutani Y."/>
            <person name="Kawaguchi K."/>
            <person name="Nakanishi T."/>
        </authorList>
    </citation>
    <scope>NUCLEOTIDE SEQUENCE [LARGE SCALE GENOMIC DNA]</scope>
</reference>
<evidence type="ECO:0000313" key="6">
    <source>
        <dbReference type="Proteomes" id="UP000287166"/>
    </source>
</evidence>
<dbReference type="GO" id="GO:0003676">
    <property type="term" value="F:nucleic acid binding"/>
    <property type="evidence" value="ECO:0007669"/>
    <property type="project" value="InterPro"/>
</dbReference>
<organism evidence="5 6">
    <name type="scientific">Sparassis crispa</name>
    <dbReference type="NCBI Taxonomy" id="139825"/>
    <lineage>
        <taxon>Eukaryota</taxon>
        <taxon>Fungi</taxon>
        <taxon>Dikarya</taxon>
        <taxon>Basidiomycota</taxon>
        <taxon>Agaricomycotina</taxon>
        <taxon>Agaricomycetes</taxon>
        <taxon>Polyporales</taxon>
        <taxon>Sparassidaceae</taxon>
        <taxon>Sparassis</taxon>
    </lineage>
</organism>
<dbReference type="GO" id="GO:0005634">
    <property type="term" value="C:nucleus"/>
    <property type="evidence" value="ECO:0007669"/>
    <property type="project" value="TreeGrafter"/>
</dbReference>
<dbReference type="GO" id="GO:0008408">
    <property type="term" value="F:3'-5' exonuclease activity"/>
    <property type="evidence" value="ECO:0007669"/>
    <property type="project" value="InterPro"/>
</dbReference>
<dbReference type="SMART" id="SM00474">
    <property type="entry name" value="35EXOc"/>
    <property type="match status" value="1"/>
</dbReference>
<comment type="caution">
    <text evidence="5">The sequence shown here is derived from an EMBL/GenBank/DDBJ whole genome shotgun (WGS) entry which is preliminary data.</text>
</comment>
<feature type="region of interest" description="Disordered" evidence="3">
    <location>
        <begin position="56"/>
        <end position="76"/>
    </location>
</feature>
<name>A0A401GN24_9APHY</name>
<dbReference type="AlphaFoldDB" id="A0A401GN24"/>
<dbReference type="Pfam" id="PF01612">
    <property type="entry name" value="DNA_pol_A_exo1"/>
    <property type="match status" value="1"/>
</dbReference>
<evidence type="ECO:0000313" key="5">
    <source>
        <dbReference type="EMBL" id="GBE83641.1"/>
    </source>
</evidence>